<keyword evidence="6 7" id="KW-0472">Membrane</keyword>
<dbReference type="KEGG" id="hcz:G9Q37_08165"/>
<accession>A0A6G8IFX1</accession>
<evidence type="ECO:0000256" key="1">
    <source>
        <dbReference type="ARBA" id="ARBA00004651"/>
    </source>
</evidence>
<name>A0A6G8IFX1_9BURK</name>
<keyword evidence="11" id="KW-1185">Reference proteome</keyword>
<proteinExistence type="inferred from homology"/>
<keyword evidence="3" id="KW-1003">Cell membrane</keyword>
<dbReference type="Gene3D" id="1.10.3720.10">
    <property type="entry name" value="MetI-like"/>
    <property type="match status" value="1"/>
</dbReference>
<feature type="transmembrane region" description="Helical" evidence="7">
    <location>
        <begin position="92"/>
        <end position="111"/>
    </location>
</feature>
<protein>
    <submittedName>
        <fullName evidence="10">Glycine betaine/L-proline ABC transporter permease ProW</fullName>
    </submittedName>
</protein>
<dbReference type="AlphaFoldDB" id="A0A6G8IFX1"/>
<feature type="region of interest" description="Disordered" evidence="8">
    <location>
        <begin position="1"/>
        <end position="21"/>
    </location>
</feature>
<dbReference type="SUPFAM" id="SSF161098">
    <property type="entry name" value="MetI-like"/>
    <property type="match status" value="1"/>
</dbReference>
<evidence type="ECO:0000256" key="5">
    <source>
        <dbReference type="ARBA" id="ARBA00022989"/>
    </source>
</evidence>
<dbReference type="FunFam" id="1.10.3720.10:FF:000001">
    <property type="entry name" value="Glycine betaine ABC transporter, permease"/>
    <property type="match status" value="1"/>
</dbReference>
<feature type="domain" description="ABC transmembrane type-1" evidence="9">
    <location>
        <begin position="138"/>
        <end position="317"/>
    </location>
</feature>
<dbReference type="PANTHER" id="PTHR47737">
    <property type="entry name" value="GLYCINE BETAINE/PROLINE BETAINE TRANSPORT SYSTEM PERMEASE PROTEIN PROW"/>
    <property type="match status" value="1"/>
</dbReference>
<dbReference type="GO" id="GO:0043190">
    <property type="term" value="C:ATP-binding cassette (ABC) transporter complex"/>
    <property type="evidence" value="ECO:0007669"/>
    <property type="project" value="TreeGrafter"/>
</dbReference>
<evidence type="ECO:0000256" key="4">
    <source>
        <dbReference type="ARBA" id="ARBA00022692"/>
    </source>
</evidence>
<dbReference type="Proteomes" id="UP000503162">
    <property type="component" value="Chromosome"/>
</dbReference>
<organism evidence="10 11">
    <name type="scientific">Hydrogenophaga crocea</name>
    <dbReference type="NCBI Taxonomy" id="2716225"/>
    <lineage>
        <taxon>Bacteria</taxon>
        <taxon>Pseudomonadati</taxon>
        <taxon>Pseudomonadota</taxon>
        <taxon>Betaproteobacteria</taxon>
        <taxon>Burkholderiales</taxon>
        <taxon>Comamonadaceae</taxon>
        <taxon>Hydrogenophaga</taxon>
    </lineage>
</organism>
<dbReference type="PANTHER" id="PTHR47737:SF1">
    <property type="entry name" value="GLYCINE BETAINE_PROLINE BETAINE TRANSPORT SYSTEM PERMEASE PROTEIN PROW"/>
    <property type="match status" value="1"/>
</dbReference>
<evidence type="ECO:0000256" key="2">
    <source>
        <dbReference type="ARBA" id="ARBA00022448"/>
    </source>
</evidence>
<reference evidence="10 11" key="1">
    <citation type="submission" date="2020-03" db="EMBL/GenBank/DDBJ databases">
        <title>Hydrogenophaga sp. nov. isolated from cyanobacterial mat.</title>
        <authorList>
            <person name="Thorat V."/>
            <person name="Kirdat K."/>
            <person name="Tiwarekar B."/>
            <person name="Costa E.D."/>
            <person name="Yadav A."/>
        </authorList>
    </citation>
    <scope>NUCLEOTIDE SEQUENCE [LARGE SCALE GENOMIC DNA]</scope>
    <source>
        <strain evidence="10 11">BA0156</strain>
    </source>
</reference>
<keyword evidence="4 7" id="KW-0812">Transmembrane</keyword>
<dbReference type="NCBIfam" id="NF008196">
    <property type="entry name" value="PRK10952.1"/>
    <property type="match status" value="1"/>
</dbReference>
<comment type="similarity">
    <text evidence="7">Belongs to the binding-protein-dependent transport system permease family.</text>
</comment>
<evidence type="ECO:0000256" key="6">
    <source>
        <dbReference type="ARBA" id="ARBA00023136"/>
    </source>
</evidence>
<feature type="transmembrane region" description="Helical" evidence="7">
    <location>
        <begin position="264"/>
        <end position="284"/>
    </location>
</feature>
<evidence type="ECO:0000256" key="7">
    <source>
        <dbReference type="RuleBase" id="RU363032"/>
    </source>
</evidence>
<evidence type="ECO:0000259" key="9">
    <source>
        <dbReference type="PROSITE" id="PS50928"/>
    </source>
</evidence>
<dbReference type="InterPro" id="IPR000515">
    <property type="entry name" value="MetI-like"/>
</dbReference>
<dbReference type="GO" id="GO:0015226">
    <property type="term" value="F:carnitine transmembrane transporter activity"/>
    <property type="evidence" value="ECO:0007669"/>
    <property type="project" value="TreeGrafter"/>
</dbReference>
<keyword evidence="2 7" id="KW-0813">Transport</keyword>
<evidence type="ECO:0000313" key="11">
    <source>
        <dbReference type="Proteomes" id="UP000503162"/>
    </source>
</evidence>
<dbReference type="InterPro" id="IPR035906">
    <property type="entry name" value="MetI-like_sf"/>
</dbReference>
<dbReference type="CDD" id="cd06261">
    <property type="entry name" value="TM_PBP2"/>
    <property type="match status" value="1"/>
</dbReference>
<dbReference type="Pfam" id="PF00528">
    <property type="entry name" value="BPD_transp_1"/>
    <property type="match status" value="1"/>
</dbReference>
<gene>
    <name evidence="10" type="primary">proW</name>
    <name evidence="10" type="ORF">G9Q37_08165</name>
</gene>
<dbReference type="GO" id="GO:0005275">
    <property type="term" value="F:amine transmembrane transporter activity"/>
    <property type="evidence" value="ECO:0007669"/>
    <property type="project" value="TreeGrafter"/>
</dbReference>
<keyword evidence="5 7" id="KW-1133">Transmembrane helix</keyword>
<dbReference type="EMBL" id="CP049989">
    <property type="protein sequence ID" value="QIM52114.1"/>
    <property type="molecule type" value="Genomic_DNA"/>
</dbReference>
<evidence type="ECO:0000256" key="8">
    <source>
        <dbReference type="SAM" id="MobiDB-lite"/>
    </source>
</evidence>
<dbReference type="GO" id="GO:0031460">
    <property type="term" value="P:glycine betaine transport"/>
    <property type="evidence" value="ECO:0007669"/>
    <property type="project" value="UniProtKB-ARBA"/>
</dbReference>
<evidence type="ECO:0000256" key="3">
    <source>
        <dbReference type="ARBA" id="ARBA00022475"/>
    </source>
</evidence>
<feature type="transmembrane region" description="Helical" evidence="7">
    <location>
        <begin position="296"/>
        <end position="313"/>
    </location>
</feature>
<feature type="transmembrane region" description="Helical" evidence="7">
    <location>
        <begin position="186"/>
        <end position="212"/>
    </location>
</feature>
<feature type="transmembrane region" description="Helical" evidence="7">
    <location>
        <begin position="142"/>
        <end position="165"/>
    </location>
</feature>
<comment type="subcellular location">
    <subcellularLocation>
        <location evidence="1 7">Cell membrane</location>
        <topology evidence="1 7">Multi-pass membrane protein</topology>
    </subcellularLocation>
</comment>
<dbReference type="RefSeq" id="WP_166226717.1">
    <property type="nucleotide sequence ID" value="NZ_CP049989.1"/>
</dbReference>
<dbReference type="GO" id="GO:0015871">
    <property type="term" value="P:choline transport"/>
    <property type="evidence" value="ECO:0007669"/>
    <property type="project" value="TreeGrafter"/>
</dbReference>
<sequence length="369" mass="38766">MQTQDPYLQDTTAGDAWSASTQPSGGDWLDAAVADASTSPDATGFALNQLWDGSLPVQDWINTGLAWTVEHFRPFFQSVRGPIDATLAGVETALLAVPTPAMVALLGLIAWQCAGRAVAIGAVVSLLLVALLGIWPEAMVTLSLVLTSLAFCVLIGLPLGIALAASDRAQRVMRPLLDAMQTTPAFVYLVPVVMLFGIGNVPGVIVTIVFALPPLVRLTTLGIRQVRPDLVEAARAYGASPWQLLTQVQLPLAMPSIMAGINQALMLSLSMVVIASMIAVGGLGQMVLRGIGRLDMGLATVGGLGIVLLAITLDRITQAMGQPRRGARHWWQTGPVGLLLRGVHRLVAPPRPAAPAAREPGGVLATRSR</sequence>
<feature type="transmembrane region" description="Helical" evidence="7">
    <location>
        <begin position="118"/>
        <end position="136"/>
    </location>
</feature>
<dbReference type="PROSITE" id="PS50928">
    <property type="entry name" value="ABC_TM1"/>
    <property type="match status" value="1"/>
</dbReference>
<evidence type="ECO:0000313" key="10">
    <source>
        <dbReference type="EMBL" id="QIM52114.1"/>
    </source>
</evidence>